<evidence type="ECO:0000256" key="1">
    <source>
        <dbReference type="SAM" id="Phobius"/>
    </source>
</evidence>
<keyword evidence="1" id="KW-0812">Transmembrane</keyword>
<evidence type="ECO:0000313" key="3">
    <source>
        <dbReference type="Proteomes" id="UP000190423"/>
    </source>
</evidence>
<keyword evidence="1" id="KW-1133">Transmembrane helix</keyword>
<dbReference type="EMBL" id="FUWG01000002">
    <property type="protein sequence ID" value="SJZ29764.1"/>
    <property type="molecule type" value="Genomic_DNA"/>
</dbReference>
<gene>
    <name evidence="2" type="ORF">SAMN02745149_00260</name>
</gene>
<name>A0A1T4JHX4_TREPO</name>
<feature type="transmembrane region" description="Helical" evidence="1">
    <location>
        <begin position="9"/>
        <end position="28"/>
    </location>
</feature>
<organism evidence="2 3">
    <name type="scientific">Treponema porcinum</name>
    <dbReference type="NCBI Taxonomy" id="261392"/>
    <lineage>
        <taxon>Bacteria</taxon>
        <taxon>Pseudomonadati</taxon>
        <taxon>Spirochaetota</taxon>
        <taxon>Spirochaetia</taxon>
        <taxon>Spirochaetales</taxon>
        <taxon>Treponemataceae</taxon>
        <taxon>Treponema</taxon>
    </lineage>
</organism>
<keyword evidence="3" id="KW-1185">Reference proteome</keyword>
<evidence type="ECO:0000313" key="2">
    <source>
        <dbReference type="EMBL" id="SJZ29764.1"/>
    </source>
</evidence>
<sequence length="592" mass="65422">MLAKIFRRAIILLAVYSIVIIGIFVLQFKNDSIISEKLGTLHIVLLESAADDNSVSLKNKFTVSFNGITFSGNDEKSVRMMTGNSSRAVSLVSWEKTSPLSCILHFTQGVDIQFSVSDDTSLAFLNVRAKIPQNADFVVIPYSFSVGSAVTAISDSRIQVTNKKVSWELSASEIEDNMLVVSRKEPVASYVHIDKNRSFSFAMANGLDAASETAYINIIEDLKNNLISSFPQSLSDTSPLSEQEAVSYVAVMAEKGRYNEAVDAVPQSFKKSTSRTYLSAPFFNNLSVTSESLFRQMQSYSDMIQAAAETGTYDVFTVKNLADYMCMHPGSSAIHKLLQSTAESELEGITVLQASGILSVYADLYEKNSELAAMLSGATGKCISKIENSCSFDDSRITIAEKGTLLSVINAAGAGDALLRYGKITGNADYAAGGRLILHSYLKDSASFDLRTLSELYPAVVHTNMYYPHYEIMAFDNGQAVWAWTCANNISYENDNAGAITLAIDFPLSYTHYVIISGIQQFKTIYIYNMAFRSDYRFETYNSSGYVYRQDRSTLLLKSRHRSEIETIRLIYTEKAAEQSDEIHEEEVGTGE</sequence>
<keyword evidence="1" id="KW-0472">Membrane</keyword>
<protein>
    <submittedName>
        <fullName evidence="2">Uncharacterized protein</fullName>
    </submittedName>
</protein>
<dbReference type="AlphaFoldDB" id="A0A1T4JHX4"/>
<proteinExistence type="predicted"/>
<dbReference type="OrthoDB" id="367414at2"/>
<dbReference type="Proteomes" id="UP000190423">
    <property type="component" value="Unassembled WGS sequence"/>
</dbReference>
<accession>A0A1T4JHX4</accession>
<dbReference type="RefSeq" id="WP_078932172.1">
    <property type="nucleotide sequence ID" value="NZ_FUWG01000002.1"/>
</dbReference>
<dbReference type="STRING" id="261392.SAMN02745149_00260"/>
<reference evidence="2 3" key="1">
    <citation type="submission" date="2017-02" db="EMBL/GenBank/DDBJ databases">
        <authorList>
            <person name="Peterson S.W."/>
        </authorList>
    </citation>
    <scope>NUCLEOTIDE SEQUENCE [LARGE SCALE GENOMIC DNA]</scope>
    <source>
        <strain evidence="2 3">ATCC BAA-908</strain>
    </source>
</reference>
<dbReference type="GeneID" id="78315583"/>